<dbReference type="EMBL" id="OLKH01000179">
    <property type="protein sequence ID" value="SPE78731.1"/>
    <property type="molecule type" value="Genomic_DNA"/>
</dbReference>
<evidence type="ECO:0000259" key="1">
    <source>
        <dbReference type="Pfam" id="PF26395"/>
    </source>
</evidence>
<organism evidence="2 3">
    <name type="scientific">Flavobacterium columnare</name>
    <dbReference type="NCBI Taxonomy" id="996"/>
    <lineage>
        <taxon>Bacteria</taxon>
        <taxon>Pseudomonadati</taxon>
        <taxon>Bacteroidota</taxon>
        <taxon>Flavobacteriia</taxon>
        <taxon>Flavobacteriales</taxon>
        <taxon>Flavobacteriaceae</taxon>
        <taxon>Flavobacterium</taxon>
    </lineage>
</organism>
<reference evidence="2 3" key="1">
    <citation type="submission" date="2018-02" db="EMBL/GenBank/DDBJ databases">
        <authorList>
            <person name="Cohen D.B."/>
            <person name="Kent A.D."/>
        </authorList>
    </citation>
    <scope>NUCLEOTIDE SEQUENCE [LARGE SCALE GENOMIC DNA]</scope>
    <source>
        <strain evidence="2">CIP109753</strain>
    </source>
</reference>
<dbReference type="Proteomes" id="UP000238180">
    <property type="component" value="Unassembled WGS sequence"/>
</dbReference>
<dbReference type="Pfam" id="PF26395">
    <property type="entry name" value="E2-CBASS"/>
    <property type="match status" value="1"/>
</dbReference>
<evidence type="ECO:0000313" key="2">
    <source>
        <dbReference type="EMBL" id="SPE78731.1"/>
    </source>
</evidence>
<dbReference type="RefSeq" id="WP_146105959.1">
    <property type="nucleotide sequence ID" value="NZ_OLKH01000179.1"/>
</dbReference>
<proteinExistence type="predicted"/>
<sequence length="148" mass="18169">MNLITILEANNLAEQKKYWYIFLSIQKYIIEQNFSWLNLKILEKNKTLYGSGTLNINGKNYYIEIYYSPFFNNRYDRIYIKDKSIVYNDKIHLYKDLSLCLYHPIIDKPKLQTIPLYKMIPWITEWIIFYNQWKKYGVWLGKEIKHTF</sequence>
<dbReference type="InterPro" id="IPR058588">
    <property type="entry name" value="E2-CBASS"/>
</dbReference>
<protein>
    <recommendedName>
        <fullName evidence="1">Type II CBASS E2 protein domain-containing protein</fullName>
    </recommendedName>
</protein>
<gene>
    <name evidence="2" type="ORF">FLACOL_02749</name>
</gene>
<feature type="domain" description="Type II CBASS E2 protein" evidence="1">
    <location>
        <begin position="28"/>
        <end position="146"/>
    </location>
</feature>
<dbReference type="AlphaFoldDB" id="A0A2N9PEE5"/>
<name>A0A2N9PEE5_9FLAO</name>
<evidence type="ECO:0000313" key="3">
    <source>
        <dbReference type="Proteomes" id="UP000238180"/>
    </source>
</evidence>
<accession>A0A2N9PEE5</accession>